<dbReference type="Gene3D" id="1.10.1370.10">
    <property type="entry name" value="Neurolysin, domain 3"/>
    <property type="match status" value="1"/>
</dbReference>
<accession>A0ABY2VRQ7</accession>
<sequence>KLSGIALSASDKKRFGEISSRLSELAAKFGNNVMDATLAWQKHITDEQQLAGLPESAKALAAQTAQSKELEGW</sequence>
<feature type="non-terminal residue" evidence="1">
    <location>
        <position position="73"/>
    </location>
</feature>
<reference evidence="1 2" key="1">
    <citation type="submission" date="2018-01" db="EMBL/GenBank/DDBJ databases">
        <authorList>
            <person name="Paulsen S."/>
            <person name="Gram L.K."/>
        </authorList>
    </citation>
    <scope>NUCLEOTIDE SEQUENCE [LARGE SCALE GENOMIC DNA]</scope>
    <source>
        <strain evidence="1 2">S3895</strain>
    </source>
</reference>
<dbReference type="Proteomes" id="UP000307164">
    <property type="component" value="Unassembled WGS sequence"/>
</dbReference>
<dbReference type="PANTHER" id="PTHR43660:SF1">
    <property type="entry name" value="DIPEPTIDYL CARBOXYPEPTIDASE"/>
    <property type="match status" value="1"/>
</dbReference>
<comment type="caution">
    <text evidence="1">The sequence shown here is derived from an EMBL/GenBank/DDBJ whole genome shotgun (WGS) entry which is preliminary data.</text>
</comment>
<dbReference type="PANTHER" id="PTHR43660">
    <property type="entry name" value="DIPEPTIDYL CARBOXYPEPTIDASE"/>
    <property type="match status" value="1"/>
</dbReference>
<name>A0ABY2VRQ7_9GAMM</name>
<dbReference type="SUPFAM" id="SSF55486">
    <property type="entry name" value="Metalloproteases ('zincins'), catalytic domain"/>
    <property type="match status" value="1"/>
</dbReference>
<organism evidence="1 2">
    <name type="scientific">Pseudoalteromonas aurantia</name>
    <dbReference type="NCBI Taxonomy" id="43654"/>
    <lineage>
        <taxon>Bacteria</taxon>
        <taxon>Pseudomonadati</taxon>
        <taxon>Pseudomonadota</taxon>
        <taxon>Gammaproteobacteria</taxon>
        <taxon>Alteromonadales</taxon>
        <taxon>Pseudoalteromonadaceae</taxon>
        <taxon>Pseudoalteromonas</taxon>
    </lineage>
</organism>
<protein>
    <submittedName>
        <fullName evidence="1">Oligopeptidase A</fullName>
    </submittedName>
</protein>
<proteinExistence type="predicted"/>
<reference evidence="2" key="2">
    <citation type="submission" date="2019-06" db="EMBL/GenBank/DDBJ databases">
        <title>Co-occurence of chitin degradation, pigmentation and bioactivity in marine Pseudoalteromonas.</title>
        <authorList>
            <person name="Sonnenschein E.C."/>
            <person name="Bech P.K."/>
        </authorList>
    </citation>
    <scope>NUCLEOTIDE SEQUENCE [LARGE SCALE GENOMIC DNA]</scope>
    <source>
        <strain evidence="2">S3895</strain>
    </source>
</reference>
<keyword evidence="2" id="KW-1185">Reference proteome</keyword>
<evidence type="ECO:0000313" key="1">
    <source>
        <dbReference type="EMBL" id="TMO67764.1"/>
    </source>
</evidence>
<feature type="non-terminal residue" evidence="1">
    <location>
        <position position="1"/>
    </location>
</feature>
<evidence type="ECO:0000313" key="2">
    <source>
        <dbReference type="Proteomes" id="UP000307164"/>
    </source>
</evidence>
<dbReference type="InterPro" id="IPR024077">
    <property type="entry name" value="Neurolysin/TOP_dom2"/>
</dbReference>
<gene>
    <name evidence="1" type="ORF">CWC20_21455</name>
</gene>
<dbReference type="EMBL" id="PNBW01000274">
    <property type="protein sequence ID" value="TMO67764.1"/>
    <property type="molecule type" value="Genomic_DNA"/>
</dbReference>
<dbReference type="InterPro" id="IPR045090">
    <property type="entry name" value="Pept_M3A_M3B"/>
</dbReference>